<evidence type="ECO:0000313" key="3">
    <source>
        <dbReference type="Proteomes" id="UP001560045"/>
    </source>
</evidence>
<evidence type="ECO:0008006" key="4">
    <source>
        <dbReference type="Google" id="ProtNLM"/>
    </source>
</evidence>
<accession>A0ABV3XFD3</accession>
<feature type="transmembrane region" description="Helical" evidence="1">
    <location>
        <begin position="265"/>
        <end position="292"/>
    </location>
</feature>
<feature type="transmembrane region" description="Helical" evidence="1">
    <location>
        <begin position="359"/>
        <end position="377"/>
    </location>
</feature>
<feature type="transmembrane region" description="Helical" evidence="1">
    <location>
        <begin position="304"/>
        <end position="325"/>
    </location>
</feature>
<sequence length="389" mass="40262">MLLGRTGALLQQAAVVLAGLLSGVLLARELGVVGRGDYSRVQVLYVLAPHLLSLGVPLALLPRSAAGPEPRIVLLHVVLAWTALAGLGLVVITPSSASYVVALLMIGPVLVGWSESFLVRSARETWVQPLRTVDVVSSSVAITVVGLLGTLSIEVAVVCLFLPTVAMRVPIVVWLRHGLRGPTHAGRSLYRHGAARLWPRELLGAVGFHADLIAAMLLLSPRELGVYAVASAIGRLGMAPYHAFYGESLRSVASGSALRVTLLRLVPVPTGMSLLGVAGLVLVGGPLVSLVFGEQYASAGPLAAALLAAFACGGLASLLETLITAGLPAAASVRPRLVSLLAGCGVWAAAYWLDLGLVGVVLGLAVTNVLVLTLTAFDLSRRSPAWLDA</sequence>
<evidence type="ECO:0000256" key="1">
    <source>
        <dbReference type="SAM" id="Phobius"/>
    </source>
</evidence>
<comment type="caution">
    <text evidence="2">The sequence shown here is derived from an EMBL/GenBank/DDBJ whole genome shotgun (WGS) entry which is preliminary data.</text>
</comment>
<feature type="transmembrane region" description="Helical" evidence="1">
    <location>
        <begin position="337"/>
        <end position="353"/>
    </location>
</feature>
<dbReference type="RefSeq" id="WP_369206977.1">
    <property type="nucleotide sequence ID" value="NZ_JBFNXQ010000037.1"/>
</dbReference>
<keyword evidence="1" id="KW-1133">Transmembrane helix</keyword>
<dbReference type="Proteomes" id="UP001560045">
    <property type="component" value="Unassembled WGS sequence"/>
</dbReference>
<feature type="transmembrane region" description="Helical" evidence="1">
    <location>
        <begin position="73"/>
        <end position="93"/>
    </location>
</feature>
<proteinExistence type="predicted"/>
<evidence type="ECO:0000313" key="2">
    <source>
        <dbReference type="EMBL" id="MEX5719288.1"/>
    </source>
</evidence>
<keyword evidence="1" id="KW-0812">Transmembrane</keyword>
<protein>
    <recommendedName>
        <fullName evidence="4">Membrane protein involved in the export of O-antigen and teichoic acid</fullName>
    </recommendedName>
</protein>
<name>A0ABV3XFD3_9ACTN</name>
<reference evidence="2 3" key="1">
    <citation type="submission" date="2024-06" db="EMBL/GenBank/DDBJ databases">
        <title>Draft genome sequence of Geodermatophilus badlandi, a novel member of the Geodermatophilaceae isolated from badland sedimentary rocks in the Red desert, Wyoming, USA.</title>
        <authorList>
            <person name="Ben Tekaya S."/>
            <person name="Nouioui I."/>
            <person name="Flores G.M."/>
            <person name="Shaal M.N."/>
            <person name="Bredoire F."/>
            <person name="Basile F."/>
            <person name="Van Diepen L."/>
            <person name="Ward N.L."/>
        </authorList>
    </citation>
    <scope>NUCLEOTIDE SEQUENCE [LARGE SCALE GENOMIC DNA]</scope>
    <source>
        <strain evidence="2 3">WL48A</strain>
    </source>
</reference>
<keyword evidence="3" id="KW-1185">Reference proteome</keyword>
<feature type="transmembrane region" description="Helical" evidence="1">
    <location>
        <begin position="43"/>
        <end position="61"/>
    </location>
</feature>
<feature type="transmembrane region" description="Helical" evidence="1">
    <location>
        <begin position="99"/>
        <end position="118"/>
    </location>
</feature>
<organism evidence="2 3">
    <name type="scientific">Geodermatophilus maliterrae</name>
    <dbReference type="NCBI Taxonomy" id="3162531"/>
    <lineage>
        <taxon>Bacteria</taxon>
        <taxon>Bacillati</taxon>
        <taxon>Actinomycetota</taxon>
        <taxon>Actinomycetes</taxon>
        <taxon>Geodermatophilales</taxon>
        <taxon>Geodermatophilaceae</taxon>
        <taxon>Geodermatophilus</taxon>
    </lineage>
</organism>
<gene>
    <name evidence="2" type="ORF">ABQ292_13035</name>
</gene>
<keyword evidence="1" id="KW-0472">Membrane</keyword>
<dbReference type="EMBL" id="JBFNXQ010000037">
    <property type="protein sequence ID" value="MEX5719288.1"/>
    <property type="molecule type" value="Genomic_DNA"/>
</dbReference>